<feature type="transmembrane region" description="Helical" evidence="1">
    <location>
        <begin position="61"/>
        <end position="81"/>
    </location>
</feature>
<feature type="transmembrane region" description="Helical" evidence="1">
    <location>
        <begin position="173"/>
        <end position="192"/>
    </location>
</feature>
<comment type="caution">
    <text evidence="2">The sequence shown here is derived from an EMBL/GenBank/DDBJ whole genome shotgun (WGS) entry which is preliminary data.</text>
</comment>
<feature type="transmembrane region" description="Helical" evidence="1">
    <location>
        <begin position="128"/>
        <end position="152"/>
    </location>
</feature>
<keyword evidence="1" id="KW-1133">Transmembrane helix</keyword>
<evidence type="ECO:0000256" key="1">
    <source>
        <dbReference type="SAM" id="Phobius"/>
    </source>
</evidence>
<feature type="transmembrane region" description="Helical" evidence="1">
    <location>
        <begin position="93"/>
        <end position="116"/>
    </location>
</feature>
<keyword evidence="1" id="KW-0472">Membrane</keyword>
<dbReference type="Proteomes" id="UP000274033">
    <property type="component" value="Unassembled WGS sequence"/>
</dbReference>
<evidence type="ECO:0000313" key="2">
    <source>
        <dbReference type="EMBL" id="RQW74463.1"/>
    </source>
</evidence>
<gene>
    <name evidence="2" type="ORF">EBB45_11280</name>
</gene>
<feature type="transmembrane region" description="Helical" evidence="1">
    <location>
        <begin position="204"/>
        <end position="222"/>
    </location>
</feature>
<dbReference type="EMBL" id="RRCT01000009">
    <property type="protein sequence ID" value="RQW74463.1"/>
    <property type="molecule type" value="Genomic_DNA"/>
</dbReference>
<dbReference type="OrthoDB" id="2435178at2"/>
<evidence type="ECO:0000313" key="3">
    <source>
        <dbReference type="Proteomes" id="UP000274033"/>
    </source>
</evidence>
<reference evidence="2 3" key="1">
    <citation type="journal article" date="2013" name="J. Microbiol.">
        <title>Lysinibacillus chungkukjangi sp. nov., isolated from Chungkukjang, Korean fermented soybean food.</title>
        <authorList>
            <person name="Kim S.J."/>
            <person name="Jang Y.H."/>
            <person name="Hamada M."/>
            <person name="Ahn J.H."/>
            <person name="Weon H.Y."/>
            <person name="Suzuki K."/>
            <person name="Whang K.S."/>
            <person name="Kwon S.W."/>
        </authorList>
    </citation>
    <scope>NUCLEOTIDE SEQUENCE [LARGE SCALE GENOMIC DNA]</scope>
    <source>
        <strain evidence="2 3">MCCC 1A12701</strain>
    </source>
</reference>
<dbReference type="RefSeq" id="WP_124764734.1">
    <property type="nucleotide sequence ID" value="NZ_JAFBDY010000008.1"/>
</dbReference>
<feature type="transmembrane region" description="Helical" evidence="1">
    <location>
        <begin position="27"/>
        <end position="49"/>
    </location>
</feature>
<dbReference type="AlphaFoldDB" id="A0A3N9UDQ1"/>
<protein>
    <submittedName>
        <fullName evidence="2">ABC transporter ATPase</fullName>
    </submittedName>
</protein>
<organism evidence="2 3">
    <name type="scientific">Lysinibacillus composti</name>
    <dbReference type="NCBI Taxonomy" id="720633"/>
    <lineage>
        <taxon>Bacteria</taxon>
        <taxon>Bacillati</taxon>
        <taxon>Bacillota</taxon>
        <taxon>Bacilli</taxon>
        <taxon>Bacillales</taxon>
        <taxon>Bacillaceae</taxon>
        <taxon>Lysinibacillus</taxon>
    </lineage>
</organism>
<proteinExistence type="predicted"/>
<keyword evidence="1" id="KW-0812">Transmembrane</keyword>
<sequence length="261" mass="29946">MLKQLTEEDFAVLRGPLESGRQSPNSLASTLFLGIFLQAGIFYLTYYIAGKYTIYPNFESIQAVHLWLTAALIAISLVFAIPAVFKKAEKFQYFLSIIVTQNLSVLFYLAAIFILGESDNAQVESLVNFTWITLLIGALLFIATFIRFYRLLKKGHYRKGARSEEVRSKFETTSYIPIAIIGSMGLVFLIQYVMKMGSSDLFDLLMFVFLPLGIFYTLIFVLPEQLVMLYCKLRFKSFNFDERGYLQSENIHVMNKKVKQN</sequence>
<name>A0A3N9UDQ1_9BACI</name>
<keyword evidence="3" id="KW-1185">Reference proteome</keyword>
<accession>A0A3N9UDQ1</accession>